<comment type="caution">
    <text evidence="5">The sequence shown here is derived from an EMBL/GenBank/DDBJ whole genome shotgun (WGS) entry which is preliminary data.</text>
</comment>
<dbReference type="PROSITE" id="PS51158">
    <property type="entry name" value="ALPHA_KINASE"/>
    <property type="match status" value="1"/>
</dbReference>
<proteinExistence type="predicted"/>
<dbReference type="Pfam" id="PF02816">
    <property type="entry name" value="Alpha_kinase"/>
    <property type="match status" value="1"/>
</dbReference>
<evidence type="ECO:0000256" key="3">
    <source>
        <dbReference type="ARBA" id="ARBA00022777"/>
    </source>
</evidence>
<evidence type="ECO:0000256" key="1">
    <source>
        <dbReference type="ARBA" id="ARBA00022527"/>
    </source>
</evidence>
<dbReference type="InterPro" id="IPR052969">
    <property type="entry name" value="Thr-specific_kinase-like"/>
</dbReference>
<organism evidence="5 6">
    <name type="scientific">Rhizophagus clarus</name>
    <dbReference type="NCBI Taxonomy" id="94130"/>
    <lineage>
        <taxon>Eukaryota</taxon>
        <taxon>Fungi</taxon>
        <taxon>Fungi incertae sedis</taxon>
        <taxon>Mucoromycota</taxon>
        <taxon>Glomeromycotina</taxon>
        <taxon>Glomeromycetes</taxon>
        <taxon>Glomerales</taxon>
        <taxon>Glomeraceae</taxon>
        <taxon>Rhizophagus</taxon>
    </lineage>
</organism>
<evidence type="ECO:0000313" key="5">
    <source>
        <dbReference type="EMBL" id="GBB86403.1"/>
    </source>
</evidence>
<dbReference type="SUPFAM" id="SSF53300">
    <property type="entry name" value="vWA-like"/>
    <property type="match status" value="1"/>
</dbReference>
<dbReference type="InterPro" id="IPR011009">
    <property type="entry name" value="Kinase-like_dom_sf"/>
</dbReference>
<feature type="domain" description="Alpha-type protein kinase" evidence="4">
    <location>
        <begin position="354"/>
        <end position="569"/>
    </location>
</feature>
<dbReference type="GO" id="GO:0004674">
    <property type="term" value="F:protein serine/threonine kinase activity"/>
    <property type="evidence" value="ECO:0007669"/>
    <property type="project" value="UniProtKB-KW"/>
</dbReference>
<evidence type="ECO:0000256" key="2">
    <source>
        <dbReference type="ARBA" id="ARBA00022679"/>
    </source>
</evidence>
<dbReference type="Proteomes" id="UP000247702">
    <property type="component" value="Unassembled WGS sequence"/>
</dbReference>
<dbReference type="SUPFAM" id="SSF56112">
    <property type="entry name" value="Protein kinase-like (PK-like)"/>
    <property type="match status" value="1"/>
</dbReference>
<keyword evidence="3" id="KW-0418">Kinase</keyword>
<dbReference type="AlphaFoldDB" id="A0A2Z6Q8A8"/>
<evidence type="ECO:0000313" key="6">
    <source>
        <dbReference type="Proteomes" id="UP000247702"/>
    </source>
</evidence>
<protein>
    <recommendedName>
        <fullName evidence="4">Alpha-type protein kinase domain-containing protein</fullName>
    </recommendedName>
</protein>
<name>A0A2Z6Q8A8_9GLOM</name>
<reference evidence="5 6" key="1">
    <citation type="submission" date="2017-11" db="EMBL/GenBank/DDBJ databases">
        <title>The genome of Rhizophagus clarus HR1 reveals common genetic basis of auxotrophy among arbuscular mycorrhizal fungi.</title>
        <authorList>
            <person name="Kobayashi Y."/>
        </authorList>
    </citation>
    <scope>NUCLEOTIDE SEQUENCE [LARGE SCALE GENOMIC DNA]</scope>
    <source>
        <strain evidence="5 6">HR1</strain>
    </source>
</reference>
<dbReference type="Gene3D" id="3.40.50.410">
    <property type="entry name" value="von Willebrand factor, type A domain"/>
    <property type="match status" value="1"/>
</dbReference>
<keyword evidence="1" id="KW-0723">Serine/threonine-protein kinase</keyword>
<dbReference type="PANTHER" id="PTHR47763:SF4">
    <property type="entry name" value="ALPHA-PROTEIN KINASE VWKA"/>
    <property type="match status" value="1"/>
</dbReference>
<dbReference type="EMBL" id="BEXD01000318">
    <property type="protein sequence ID" value="GBB86403.1"/>
    <property type="molecule type" value="Genomic_DNA"/>
</dbReference>
<dbReference type="PANTHER" id="PTHR47763">
    <property type="entry name" value="ALPHA-PROTEIN KINASE VWKA"/>
    <property type="match status" value="1"/>
</dbReference>
<dbReference type="Gene3D" id="3.20.200.10">
    <property type="entry name" value="MHCK/EF2 kinase"/>
    <property type="match status" value="1"/>
</dbReference>
<dbReference type="GO" id="GO:0005524">
    <property type="term" value="F:ATP binding"/>
    <property type="evidence" value="ECO:0007669"/>
    <property type="project" value="InterPro"/>
</dbReference>
<accession>A0A2Z6Q8A8</accession>
<gene>
    <name evidence="5" type="ORF">RclHR1_12840001</name>
</gene>
<dbReference type="SMART" id="SM00811">
    <property type="entry name" value="Alpha_kinase"/>
    <property type="match status" value="1"/>
</dbReference>
<dbReference type="InterPro" id="IPR004166">
    <property type="entry name" value="a-kinase_dom"/>
</dbReference>
<dbReference type="Gene3D" id="3.30.200.20">
    <property type="entry name" value="Phosphorylase Kinase, domain 1"/>
    <property type="match status" value="1"/>
</dbReference>
<keyword evidence="6" id="KW-1185">Reference proteome</keyword>
<sequence length="571" mass="65009">MTKWFCLKKNSNNASTSTTTTSTTIPSSLVSDLDKLNITEERLKRYADEANTLSSDTTLLSKSENLLKFEAKVLREKAISKTLNKIKLSMKVDLCFVLDCTGSMGPHIAAARDCILQVTNYIKRTNSSIELRVGFCGYRDHNDYSGRLRIFDFTNQGDKFIKYMQGVSAFSLPEDDDLPEDVLGGLDAAITQMDWQNTTRVLLHIGDYPPHGRCFTTLEDDKYPYGDPNGLTAENVLEKMQKKNILYFFGKITNETDQMLEIFRGIIGEFPVFDLVGGDPIKLIEKFIKATSSSITYAVSLTSTLGSNPKEMYSLQRKKLEMCPDEPDWNSLSLQKGVVMWYLIPKTLDGIKDPRYFSKSNLFSKSFYFKIASQPFSAGVEKYAYYGRDVKSYPTKEMVIKEYLNDGKQNNPLEKYLEAVEISTVAYFLSEEFNFIARKKKIPKVNFLGVKLLRSGTVDLCTKYYTVEPRLKDAEYKRFNANTGVITELRPALEAFAHFTYEYTKGYLVVCDLQGIELNDEFLLTDPAIHCVDPLRFGRTNFGGNGIKQLFLANHRCNEICKKLKLNQIKK</sequence>
<evidence type="ECO:0000259" key="4">
    <source>
        <dbReference type="PROSITE" id="PS51158"/>
    </source>
</evidence>
<keyword evidence="2" id="KW-0808">Transferase</keyword>
<dbReference type="InterPro" id="IPR036465">
    <property type="entry name" value="vWFA_dom_sf"/>
</dbReference>
<dbReference type="STRING" id="94130.A0A2Z6Q8A8"/>